<dbReference type="InterPro" id="IPR005940">
    <property type="entry name" value="Anthranilate_Pribosyl_Tfrase"/>
</dbReference>
<evidence type="ECO:0000313" key="6">
    <source>
        <dbReference type="EMBL" id="NYH55676.1"/>
    </source>
</evidence>
<sequence length="349" mass="36408">MSELIDALVNGGRPVEEAEWDFFWERLRSGRSAPGETAAVLAGLSARWPGADTLSALLASLKPERHLESVEPFPDTVNIVGTGGGPRTFNVSVAAAFVAAAAGVRVLKTGSRAYTSKVGSVDLLGFLGVPLTGSYAQTREFLDRHGVAFAGDFVYPRELALLARSVYPLDMRTVGRFVSRVGPLLAMVPTTAQITGVSDPSLSDLLLQAGRRSGREIWLCSNDLGVDELLSFCPNTVRTTGGDAYGLSGAELGLAPGGLHDLCPVEGRETVARDFVRLLGGGRSRAATQTVCLNAAAMARAGGHPGSWADLVNSAADAVHSGAAVRLLQDLRDGARTRSGSVPVLGAVS</sequence>
<dbReference type="AlphaFoldDB" id="A0A7Y9XH12"/>
<dbReference type="InterPro" id="IPR000312">
    <property type="entry name" value="Glycosyl_Trfase_fam3"/>
</dbReference>
<dbReference type="PANTHER" id="PTHR43285:SF2">
    <property type="entry name" value="ANTHRANILATE PHOSPHORIBOSYLTRANSFERASE"/>
    <property type="match status" value="1"/>
</dbReference>
<feature type="domain" description="Glycosyl transferase family 3" evidence="5">
    <location>
        <begin position="75"/>
        <end position="324"/>
    </location>
</feature>
<reference evidence="6 7" key="1">
    <citation type="submission" date="2020-07" db="EMBL/GenBank/DDBJ databases">
        <title>Sequencing the genomes of 1000 actinobacteria strains.</title>
        <authorList>
            <person name="Klenk H.-P."/>
        </authorList>
    </citation>
    <scope>NUCLEOTIDE SEQUENCE [LARGE SCALE GENOMIC DNA]</scope>
    <source>
        <strain evidence="6 7">DSM 45278</strain>
    </source>
</reference>
<dbReference type="GO" id="GO:0004048">
    <property type="term" value="F:anthranilate phosphoribosyltransferase activity"/>
    <property type="evidence" value="ECO:0007669"/>
    <property type="project" value="UniProtKB-EC"/>
</dbReference>
<accession>A0A7Y9XH12</accession>
<proteinExistence type="predicted"/>
<keyword evidence="2 6" id="KW-0808">Transferase</keyword>
<dbReference type="GO" id="GO:0000162">
    <property type="term" value="P:L-tryptophan biosynthetic process"/>
    <property type="evidence" value="ECO:0007669"/>
    <property type="project" value="UniProtKB-KW"/>
</dbReference>
<keyword evidence="1 6" id="KW-0328">Glycosyltransferase</keyword>
<gene>
    <name evidence="6" type="ORF">HNR06_005265</name>
</gene>
<evidence type="ECO:0000256" key="4">
    <source>
        <dbReference type="ARBA" id="ARBA00023141"/>
    </source>
</evidence>
<dbReference type="GO" id="GO:0005829">
    <property type="term" value="C:cytosol"/>
    <property type="evidence" value="ECO:0007669"/>
    <property type="project" value="TreeGrafter"/>
</dbReference>
<keyword evidence="3" id="KW-0822">Tryptophan biosynthesis</keyword>
<protein>
    <submittedName>
        <fullName evidence="6">Anthranilate phosphoribosyltransferase</fullName>
        <ecNumber evidence="6">2.4.2.18</ecNumber>
    </submittedName>
</protein>
<keyword evidence="4" id="KW-0057">Aromatic amino acid biosynthesis</keyword>
<dbReference type="RefSeq" id="WP_179811661.1">
    <property type="nucleotide sequence ID" value="NZ_JACCHL010000001.1"/>
</dbReference>
<dbReference type="Gene3D" id="3.40.1030.10">
    <property type="entry name" value="Nucleoside phosphorylase/phosphoribosyltransferase catalytic domain"/>
    <property type="match status" value="1"/>
</dbReference>
<name>A0A7Y9XH12_9ACTN</name>
<dbReference type="SUPFAM" id="SSF52418">
    <property type="entry name" value="Nucleoside phosphorylase/phosphoribosyltransferase catalytic domain"/>
    <property type="match status" value="1"/>
</dbReference>
<dbReference type="PANTHER" id="PTHR43285">
    <property type="entry name" value="ANTHRANILATE PHOSPHORIBOSYLTRANSFERASE"/>
    <property type="match status" value="1"/>
</dbReference>
<evidence type="ECO:0000256" key="1">
    <source>
        <dbReference type="ARBA" id="ARBA00022676"/>
    </source>
</evidence>
<evidence type="ECO:0000256" key="2">
    <source>
        <dbReference type="ARBA" id="ARBA00022679"/>
    </source>
</evidence>
<dbReference type="EMBL" id="JACCHL010000001">
    <property type="protein sequence ID" value="NYH55676.1"/>
    <property type="molecule type" value="Genomic_DNA"/>
</dbReference>
<comment type="caution">
    <text evidence="6">The sequence shown here is derived from an EMBL/GenBank/DDBJ whole genome shotgun (WGS) entry which is preliminary data.</text>
</comment>
<organism evidence="6 7">
    <name type="scientific">Nocardiopsis sinuspersici</name>
    <dbReference type="NCBI Taxonomy" id="501010"/>
    <lineage>
        <taxon>Bacteria</taxon>
        <taxon>Bacillati</taxon>
        <taxon>Actinomycetota</taxon>
        <taxon>Actinomycetes</taxon>
        <taxon>Streptosporangiales</taxon>
        <taxon>Nocardiopsidaceae</taxon>
        <taxon>Nocardiopsis</taxon>
    </lineage>
</organism>
<dbReference type="InterPro" id="IPR035902">
    <property type="entry name" value="Nuc_phospho_transferase"/>
</dbReference>
<evidence type="ECO:0000259" key="5">
    <source>
        <dbReference type="Pfam" id="PF00591"/>
    </source>
</evidence>
<dbReference type="Pfam" id="PF00591">
    <property type="entry name" value="Glycos_transf_3"/>
    <property type="match status" value="1"/>
</dbReference>
<dbReference type="EC" id="2.4.2.18" evidence="6"/>
<evidence type="ECO:0000256" key="3">
    <source>
        <dbReference type="ARBA" id="ARBA00022822"/>
    </source>
</evidence>
<keyword evidence="3" id="KW-0028">Amino-acid biosynthesis</keyword>
<evidence type="ECO:0000313" key="7">
    <source>
        <dbReference type="Proteomes" id="UP000584931"/>
    </source>
</evidence>
<dbReference type="Proteomes" id="UP000584931">
    <property type="component" value="Unassembled WGS sequence"/>
</dbReference>